<evidence type="ECO:0000256" key="5">
    <source>
        <dbReference type="ARBA" id="ARBA00022723"/>
    </source>
</evidence>
<evidence type="ECO:0000256" key="10">
    <source>
        <dbReference type="ARBA" id="ARBA00023049"/>
    </source>
</evidence>
<dbReference type="SUPFAM" id="SSF55486">
    <property type="entry name" value="Metalloproteases ('zincins'), catalytic domain"/>
    <property type="match status" value="1"/>
</dbReference>
<evidence type="ECO:0000256" key="2">
    <source>
        <dbReference type="ARBA" id="ARBA00004370"/>
    </source>
</evidence>
<dbReference type="Proteomes" id="UP000002296">
    <property type="component" value="Unassembled WGS sequence"/>
</dbReference>
<feature type="transmembrane region" description="Helical" evidence="19">
    <location>
        <begin position="21"/>
        <end position="42"/>
    </location>
</feature>
<keyword evidence="19" id="KW-0812">Transmembrane</keyword>
<dbReference type="InterPro" id="IPR001577">
    <property type="entry name" value="Peptidase_M8"/>
</dbReference>
<dbReference type="AlphaFoldDB" id="Q4DGK2"/>
<keyword evidence="11 19" id="KW-0472">Membrane</keyword>
<keyword evidence="21" id="KW-1185">Reference proteome</keyword>
<evidence type="ECO:0000256" key="19">
    <source>
        <dbReference type="SAM" id="Phobius"/>
    </source>
</evidence>
<comment type="catalytic activity">
    <reaction evidence="1">
        <text>Preference for hydrophobic residues at P1 and P1' and basic residues at P2' and P3'. A model nonapeptide is cleaved at -Ala-Tyr-|-Leu-Lys-Lys-.</text>
        <dbReference type="EC" id="3.4.24.36"/>
    </reaction>
</comment>
<evidence type="ECO:0000256" key="15">
    <source>
        <dbReference type="PIRSR" id="PIRSR601577-1"/>
    </source>
</evidence>
<keyword evidence="19" id="KW-1133">Transmembrane helix</keyword>
<keyword evidence="10 16" id="KW-0482">Metalloprotease</keyword>
<dbReference type="KEGG" id="tcr:511257.100"/>
<sequence>MKNACDGDGRFLDDRLTVFPFDGVGAHAVCVAASVVSCYSAVYTASRRITGTKLFPFSPPSFFFASLLPQPGCTAAAAAHTKQEMQFTRTMRQPRHATPLLPLVVLLLMYCATGCIDAAPATQYRCVFDAMMERSGPLRTAVVREVPRKGQGALQAYTVATQDDDSDWRPIRIKVFTGDLEKKRNKKKTFCEKAGETCETVLGEKVDCEARDIFSQEKKQLYTQKIIPGAVKLHAERLIVKPTADKITVPRSLNEPCDHFNPPSEHIRDGVPDADFIIYAAARPSGTKSRAVWAATCITWGDSRPSIGAMNFDPKYMTDTAWSVRVAAHELAHALGFSQRNMEEKSMLNSEYIVRGRSRWMVAGNHVKAKTRAHFGCDSLEGMELEDKDGASSRKIPHWKERHARDELMAPTVGAGYYTALTMAAFADMGYYRVNWSMAEPMSWGHRTGCDFLEKKCSEITDFPTKYPHMFCDDSDNETLRCTSDRRHVGKCTAAIVENKGTPAEKDVCPVVSSYFHEMSSGTTYNACSDGTVTSLPGSLTGGDLWCLDAELVETNDSTKHKSVKGVCAQVLCEGGTVKVKYLGSSDFHSCPEDTVISVTLNGFEQNGKIKCPKYGEVCTIAGNGSSLVVPRALEDDKREEQEEKREESVAAPALSPGAEARTKASSADLPAAEHSSEEGPSEEASTAEASTAEASPPGKNSEAPVLEAASKQPQQESEAEEMTAVEASATTQQVPANSSQGSVGWATVSNIPAVGETTGDGDTVRESRAVPLLFLLLGLWGFAAL</sequence>
<dbReference type="PANTHER" id="PTHR10942">
    <property type="entry name" value="LEISHMANOLYSIN-LIKE PEPTIDASE"/>
    <property type="match status" value="1"/>
</dbReference>
<dbReference type="PANTHER" id="PTHR10942:SF0">
    <property type="entry name" value="LEISHMANOLYSIN-LIKE PEPTIDASE"/>
    <property type="match status" value="1"/>
</dbReference>
<evidence type="ECO:0000256" key="9">
    <source>
        <dbReference type="ARBA" id="ARBA00022889"/>
    </source>
</evidence>
<dbReference type="Gene3D" id="2.30.34.10">
    <property type="entry name" value="Leishmanolysin domain 4"/>
    <property type="match status" value="1"/>
</dbReference>
<evidence type="ECO:0000256" key="6">
    <source>
        <dbReference type="ARBA" id="ARBA00022729"/>
    </source>
</evidence>
<evidence type="ECO:0000256" key="4">
    <source>
        <dbReference type="ARBA" id="ARBA00022670"/>
    </source>
</evidence>
<keyword evidence="7 17" id="KW-0378">Hydrolase</keyword>
<dbReference type="GO" id="GO:0007155">
    <property type="term" value="P:cell adhesion"/>
    <property type="evidence" value="ECO:0007669"/>
    <property type="project" value="UniProtKB-KW"/>
</dbReference>
<keyword evidence="8 16" id="KW-0862">Zinc</keyword>
<protein>
    <recommendedName>
        <fullName evidence="17">Leishmanolysin-like peptidase</fullName>
        <ecNumber evidence="17">3.4.24.-</ecNumber>
    </recommendedName>
</protein>
<evidence type="ECO:0000256" key="8">
    <source>
        <dbReference type="ARBA" id="ARBA00022833"/>
    </source>
</evidence>
<feature type="binding site" evidence="16">
    <location>
        <position position="398"/>
    </location>
    <ligand>
        <name>Zn(2+)</name>
        <dbReference type="ChEBI" id="CHEBI:29105"/>
        <note>catalytic</note>
    </ligand>
</feature>
<name>Q4DGK2_TRYCC</name>
<keyword evidence="12" id="KW-0865">Zymogen</keyword>
<feature type="compositionally biased region" description="Low complexity" evidence="18">
    <location>
        <begin position="683"/>
        <end position="699"/>
    </location>
</feature>
<keyword evidence="5 16" id="KW-0479">Metal-binding</keyword>
<dbReference type="FunFam" id="3.90.132.10:FF:000001">
    <property type="entry name" value="leishmanolysin-like peptidase isoform X2"/>
    <property type="match status" value="1"/>
</dbReference>
<dbReference type="SMR" id="Q4DGK2"/>
<evidence type="ECO:0000256" key="13">
    <source>
        <dbReference type="ARBA" id="ARBA00023157"/>
    </source>
</evidence>
<evidence type="ECO:0000256" key="12">
    <source>
        <dbReference type="ARBA" id="ARBA00023145"/>
    </source>
</evidence>
<proteinExistence type="inferred from homology"/>
<dbReference type="GO" id="GO:0005737">
    <property type="term" value="C:cytoplasm"/>
    <property type="evidence" value="ECO:0007669"/>
    <property type="project" value="TreeGrafter"/>
</dbReference>
<dbReference type="Pfam" id="PF01457">
    <property type="entry name" value="Peptidase_M8"/>
    <property type="match status" value="1"/>
</dbReference>
<reference evidence="20 21" key="1">
    <citation type="journal article" date="2005" name="Science">
        <title>The genome sequence of Trypanosoma cruzi, etiologic agent of Chagas disease.</title>
        <authorList>
            <person name="El-Sayed N.M."/>
            <person name="Myler P.J."/>
            <person name="Bartholomeu D.C."/>
            <person name="Nilsson D."/>
            <person name="Aggarwal G."/>
            <person name="Tran A.N."/>
            <person name="Ghedin E."/>
            <person name="Worthey E.A."/>
            <person name="Delcher A.L."/>
            <person name="Blandin G."/>
            <person name="Westenberger S.J."/>
            <person name="Caler E."/>
            <person name="Cerqueira G.C."/>
            <person name="Branche C."/>
            <person name="Haas B."/>
            <person name="Anupama A."/>
            <person name="Arner E."/>
            <person name="Aslund L."/>
            <person name="Attipoe P."/>
            <person name="Bontempi E."/>
            <person name="Bringaud F."/>
            <person name="Burton P."/>
            <person name="Cadag E."/>
            <person name="Campbell D.A."/>
            <person name="Carrington M."/>
            <person name="Crabtree J."/>
            <person name="Darban H."/>
            <person name="da Silveira J.F."/>
            <person name="de Jong P."/>
            <person name="Edwards K."/>
            <person name="Englund P.T."/>
            <person name="Fazelina G."/>
            <person name="Feldblyum T."/>
            <person name="Ferella M."/>
            <person name="Frasch A.C."/>
            <person name="Gull K."/>
            <person name="Horn D."/>
            <person name="Hou L."/>
            <person name="Huang Y."/>
            <person name="Kindlund E."/>
            <person name="Klingbeil M."/>
            <person name="Kluge S."/>
            <person name="Koo H."/>
            <person name="Lacerda D."/>
            <person name="Levin M.J."/>
            <person name="Lorenzi H."/>
            <person name="Louie T."/>
            <person name="Machado C.R."/>
            <person name="McCulloch R."/>
            <person name="McKenna A."/>
            <person name="Mizuno Y."/>
            <person name="Mottram J.C."/>
            <person name="Nelson S."/>
            <person name="Ochaya S."/>
            <person name="Osoegawa K."/>
            <person name="Pai G."/>
            <person name="Parsons M."/>
            <person name="Pentony M."/>
            <person name="Pettersson U."/>
            <person name="Pop M."/>
            <person name="Ramirez J.L."/>
            <person name="Rinta J."/>
            <person name="Robertson L."/>
            <person name="Salzberg S.L."/>
            <person name="Sanchez D.O."/>
            <person name="Seyler A."/>
            <person name="Sharma R."/>
            <person name="Shetty J."/>
            <person name="Simpson A.J."/>
            <person name="Sisk E."/>
            <person name="Tammi M.T."/>
            <person name="Tarleton R."/>
            <person name="Teixeira S."/>
            <person name="Van Aken S."/>
            <person name="Vogt C."/>
            <person name="Ward P.N."/>
            <person name="Wickstead B."/>
            <person name="Wortman J."/>
            <person name="White O."/>
            <person name="Fraser C.M."/>
            <person name="Stuart K.D."/>
            <person name="Andersson B."/>
        </authorList>
    </citation>
    <scope>NUCLEOTIDE SEQUENCE [LARGE SCALE GENOMIC DNA]</scope>
    <source>
        <strain evidence="20 21">CL Brener</strain>
    </source>
</reference>
<keyword evidence="6" id="KW-0732">Signal</keyword>
<evidence type="ECO:0000256" key="1">
    <source>
        <dbReference type="ARBA" id="ARBA00001249"/>
    </source>
</evidence>
<dbReference type="PaxDb" id="353153-Q4DGK2"/>
<dbReference type="InterPro" id="IPR021287">
    <property type="entry name" value="Trans-sialidase_CS"/>
</dbReference>
<keyword evidence="13" id="KW-1015">Disulfide bond</keyword>
<evidence type="ECO:0000256" key="16">
    <source>
        <dbReference type="PIRSR" id="PIRSR601577-2"/>
    </source>
</evidence>
<dbReference type="GO" id="GO:0004222">
    <property type="term" value="F:metalloendopeptidase activity"/>
    <property type="evidence" value="ECO:0007669"/>
    <property type="project" value="UniProtKB-UniRule"/>
</dbReference>
<dbReference type="OMA" id="CATGCID"/>
<dbReference type="eggNOG" id="KOG2556">
    <property type="taxonomic scope" value="Eukaryota"/>
</dbReference>
<accession>Q4DGK2</accession>
<keyword evidence="14" id="KW-0325">Glycoprotein</keyword>
<feature type="compositionally biased region" description="Polar residues" evidence="18">
    <location>
        <begin position="729"/>
        <end position="745"/>
    </location>
</feature>
<dbReference type="GO" id="GO:0046872">
    <property type="term" value="F:metal ion binding"/>
    <property type="evidence" value="ECO:0007669"/>
    <property type="project" value="UniProtKB-KW"/>
</dbReference>
<feature type="binding site" evidence="16">
    <location>
        <position position="333"/>
    </location>
    <ligand>
        <name>Zn(2+)</name>
        <dbReference type="ChEBI" id="CHEBI:29105"/>
        <note>catalytic</note>
    </ligand>
</feature>
<dbReference type="Gene3D" id="3.10.170.20">
    <property type="match status" value="1"/>
</dbReference>
<dbReference type="EC" id="3.4.24.-" evidence="17"/>
<comment type="cofactor">
    <cofactor evidence="16 17">
        <name>Zn(2+)</name>
        <dbReference type="ChEBI" id="CHEBI:29105"/>
    </cofactor>
    <text evidence="16 17">Binds 1 zinc ion per subunit.</text>
</comment>
<feature type="compositionally biased region" description="Basic and acidic residues" evidence="18">
    <location>
        <begin position="635"/>
        <end position="649"/>
    </location>
</feature>
<comment type="similarity">
    <text evidence="3 17">Belongs to the peptidase M8 family.</text>
</comment>
<keyword evidence="9" id="KW-0130">Cell adhesion</keyword>
<evidence type="ECO:0000313" key="21">
    <source>
        <dbReference type="Proteomes" id="UP000002296"/>
    </source>
</evidence>
<comment type="subcellular location">
    <subcellularLocation>
        <location evidence="2">Membrane</location>
    </subcellularLocation>
</comment>
<dbReference type="GeneID" id="3544894"/>
<evidence type="ECO:0000313" key="20">
    <source>
        <dbReference type="EMBL" id="EAN91661.1"/>
    </source>
</evidence>
<evidence type="ECO:0000256" key="11">
    <source>
        <dbReference type="ARBA" id="ARBA00023136"/>
    </source>
</evidence>
<evidence type="ECO:0000256" key="3">
    <source>
        <dbReference type="ARBA" id="ARBA00005860"/>
    </source>
</evidence>
<gene>
    <name evidence="20" type="ORF">Tc00.1047053511257.100</name>
</gene>
<keyword evidence="4 17" id="KW-0645">Protease</keyword>
<evidence type="ECO:0000256" key="14">
    <source>
        <dbReference type="ARBA" id="ARBA00023180"/>
    </source>
</evidence>
<dbReference type="GO" id="GO:0016020">
    <property type="term" value="C:membrane"/>
    <property type="evidence" value="ECO:0007669"/>
    <property type="project" value="UniProtKB-SubCell"/>
</dbReference>
<dbReference type="InParanoid" id="Q4DGK2"/>
<feature type="binding site" evidence="16">
    <location>
        <position position="329"/>
    </location>
    <ligand>
        <name>Zn(2+)</name>
        <dbReference type="ChEBI" id="CHEBI:29105"/>
        <note>catalytic</note>
    </ligand>
</feature>
<dbReference type="Pfam" id="PF11052">
    <property type="entry name" value="Tr-sialidase_C"/>
    <property type="match status" value="1"/>
</dbReference>
<evidence type="ECO:0000256" key="18">
    <source>
        <dbReference type="SAM" id="MobiDB-lite"/>
    </source>
</evidence>
<dbReference type="GO" id="GO:0006508">
    <property type="term" value="P:proteolysis"/>
    <property type="evidence" value="ECO:0007669"/>
    <property type="project" value="UniProtKB-KW"/>
</dbReference>
<feature type="active site" evidence="15">
    <location>
        <position position="330"/>
    </location>
</feature>
<evidence type="ECO:0000256" key="7">
    <source>
        <dbReference type="ARBA" id="ARBA00022801"/>
    </source>
</evidence>
<feature type="transmembrane region" description="Helical" evidence="19">
    <location>
        <begin position="100"/>
        <end position="119"/>
    </location>
</feature>
<comment type="caution">
    <text evidence="20">The sequence shown here is derived from an EMBL/GenBank/DDBJ whole genome shotgun (WGS) entry which is preliminary data.</text>
</comment>
<organism evidence="20 21">
    <name type="scientific">Trypanosoma cruzi (strain CL Brener)</name>
    <dbReference type="NCBI Taxonomy" id="353153"/>
    <lineage>
        <taxon>Eukaryota</taxon>
        <taxon>Discoba</taxon>
        <taxon>Euglenozoa</taxon>
        <taxon>Kinetoplastea</taxon>
        <taxon>Metakinetoplastina</taxon>
        <taxon>Trypanosomatida</taxon>
        <taxon>Trypanosomatidae</taxon>
        <taxon>Trypanosoma</taxon>
        <taxon>Schizotrypanum</taxon>
    </lineage>
</organism>
<dbReference type="EMBL" id="AAHK01000505">
    <property type="protein sequence ID" value="EAN91661.1"/>
    <property type="molecule type" value="Genomic_DNA"/>
</dbReference>
<evidence type="ECO:0000256" key="17">
    <source>
        <dbReference type="RuleBase" id="RU366077"/>
    </source>
</evidence>
<feature type="region of interest" description="Disordered" evidence="18">
    <location>
        <begin position="635"/>
        <end position="745"/>
    </location>
</feature>
<dbReference type="PRINTS" id="PR00782">
    <property type="entry name" value="LSHMANOLYSIN"/>
</dbReference>
<dbReference type="RefSeq" id="XP_813512.1">
    <property type="nucleotide sequence ID" value="XM_808419.1"/>
</dbReference>
<dbReference type="Gene3D" id="3.90.132.10">
    <property type="entry name" value="Leishmanolysin , domain 2"/>
    <property type="match status" value="1"/>
</dbReference>